<dbReference type="KEGG" id="pht:BLM14_18740"/>
<dbReference type="GO" id="GO:0006109">
    <property type="term" value="P:regulation of carbohydrate metabolic process"/>
    <property type="evidence" value="ECO:0007669"/>
    <property type="project" value="InterPro"/>
</dbReference>
<sequence length="152" mass="16318">MIAEQGELMHATAVLVGDRGILIIGPSGSGKSSIARALIDRAQARGVFAALISDDQCRLQSISGRLICQVPASLRGGLEVRGSGLHTVDHEAAAVIHLVVELVEPDHAVRFADQAVIQLQDVAIAHILLPKREIETACRAVEARLFYPSWKK</sequence>
<keyword evidence="3" id="KW-1185">Reference proteome</keyword>
<proteinExistence type="predicted"/>
<comment type="caution">
    <text evidence="2">The sequence shown here is derived from an EMBL/GenBank/DDBJ whole genome shotgun (WGS) entry which is preliminary data.</text>
</comment>
<gene>
    <name evidence="2" type="ORF">B5P45_14735</name>
</gene>
<dbReference type="Gene3D" id="3.40.50.300">
    <property type="entry name" value="P-loop containing nucleotide triphosphate hydrolases"/>
    <property type="match status" value="1"/>
</dbReference>
<dbReference type="InterPro" id="IPR011104">
    <property type="entry name" value="Hpr_kin/Pase_C"/>
</dbReference>
<evidence type="ECO:0000259" key="1">
    <source>
        <dbReference type="Pfam" id="PF07475"/>
    </source>
</evidence>
<dbReference type="Pfam" id="PF07475">
    <property type="entry name" value="Hpr_kinase_C"/>
    <property type="match status" value="1"/>
</dbReference>
<protein>
    <recommendedName>
        <fullName evidence="1">HPr kinase/phosphorylase C-terminal domain-containing protein</fullName>
    </recommendedName>
</protein>
<accession>A0A2N9VWH5</accession>
<dbReference type="GO" id="GO:0005524">
    <property type="term" value="F:ATP binding"/>
    <property type="evidence" value="ECO:0007669"/>
    <property type="project" value="InterPro"/>
</dbReference>
<dbReference type="SUPFAM" id="SSF53795">
    <property type="entry name" value="PEP carboxykinase-like"/>
    <property type="match status" value="1"/>
</dbReference>
<evidence type="ECO:0000313" key="2">
    <source>
        <dbReference type="EMBL" id="PIO43843.1"/>
    </source>
</evidence>
<organism evidence="2 3">
    <name type="scientific">Phyllobacterium zundukense</name>
    <dbReference type="NCBI Taxonomy" id="1867719"/>
    <lineage>
        <taxon>Bacteria</taxon>
        <taxon>Pseudomonadati</taxon>
        <taxon>Pseudomonadota</taxon>
        <taxon>Alphaproteobacteria</taxon>
        <taxon>Hyphomicrobiales</taxon>
        <taxon>Phyllobacteriaceae</taxon>
        <taxon>Phyllobacterium</taxon>
    </lineage>
</organism>
<dbReference type="EMBL" id="MZMT01000035">
    <property type="protein sequence ID" value="PIO43843.1"/>
    <property type="molecule type" value="Genomic_DNA"/>
</dbReference>
<dbReference type="CDD" id="cd01918">
    <property type="entry name" value="HprK_C"/>
    <property type="match status" value="1"/>
</dbReference>
<dbReference type="AlphaFoldDB" id="A0A2N9VWH5"/>
<reference evidence="2 3" key="1">
    <citation type="journal article" date="2017" name="Int J Environ Stud">
        <title>Does the Miocene-Pliocene relict legume Oxytropis triphylla form nitrogen-fixing nodules with a combination of bacterial strains?</title>
        <authorList>
            <person name="Safronova V."/>
            <person name="Belimov A."/>
            <person name="Sazanova A."/>
            <person name="Kuznetsova I."/>
            <person name="Popova J."/>
            <person name="Andronov E."/>
            <person name="Verkhozina A."/>
            <person name="Tikhonovich I."/>
        </authorList>
    </citation>
    <scope>NUCLEOTIDE SEQUENCE [LARGE SCALE GENOMIC DNA]</scope>
    <source>
        <strain evidence="2 3">Tri-38</strain>
    </source>
</reference>
<dbReference type="RefSeq" id="WP_100000815.1">
    <property type="nucleotide sequence ID" value="NZ_CP017940.1"/>
</dbReference>
<name>A0A2N9VWH5_9HYPH</name>
<feature type="domain" description="HPr kinase/phosphorylase C-terminal" evidence="1">
    <location>
        <begin position="7"/>
        <end position="134"/>
    </location>
</feature>
<dbReference type="OrthoDB" id="8326226at2"/>
<dbReference type="GO" id="GO:0000155">
    <property type="term" value="F:phosphorelay sensor kinase activity"/>
    <property type="evidence" value="ECO:0007669"/>
    <property type="project" value="InterPro"/>
</dbReference>
<dbReference type="Proteomes" id="UP000232163">
    <property type="component" value="Unassembled WGS sequence"/>
</dbReference>
<evidence type="ECO:0000313" key="3">
    <source>
        <dbReference type="Proteomes" id="UP000232163"/>
    </source>
</evidence>
<dbReference type="InterPro" id="IPR027417">
    <property type="entry name" value="P-loop_NTPase"/>
</dbReference>